<dbReference type="RefSeq" id="WP_188492079.1">
    <property type="nucleotide sequence ID" value="NZ_BMGA01000001.1"/>
</dbReference>
<gene>
    <name evidence="1" type="ORF">GCM10008015_04920</name>
</gene>
<evidence type="ECO:0000313" key="1">
    <source>
        <dbReference type="EMBL" id="GGA67203.1"/>
    </source>
</evidence>
<evidence type="ECO:0000313" key="2">
    <source>
        <dbReference type="Proteomes" id="UP000658793"/>
    </source>
</evidence>
<keyword evidence="2" id="KW-1185">Reference proteome</keyword>
<dbReference type="EMBL" id="BMGA01000001">
    <property type="protein sequence ID" value="GGA67203.1"/>
    <property type="molecule type" value="Genomic_DNA"/>
</dbReference>
<accession>A0ABQ1H9Q8</accession>
<organism evidence="1 2">
    <name type="scientific">Flavobacterium palustre</name>
    <dbReference type="NCBI Taxonomy" id="1476463"/>
    <lineage>
        <taxon>Bacteria</taxon>
        <taxon>Pseudomonadati</taxon>
        <taxon>Bacteroidota</taxon>
        <taxon>Flavobacteriia</taxon>
        <taxon>Flavobacteriales</taxon>
        <taxon>Flavobacteriaceae</taxon>
        <taxon>Flavobacterium</taxon>
    </lineage>
</organism>
<dbReference type="Proteomes" id="UP000658793">
    <property type="component" value="Unassembled WGS sequence"/>
</dbReference>
<reference evidence="2" key="1">
    <citation type="journal article" date="2019" name="Int. J. Syst. Evol. Microbiol.">
        <title>The Global Catalogue of Microorganisms (GCM) 10K type strain sequencing project: providing services to taxonomists for standard genome sequencing and annotation.</title>
        <authorList>
            <consortium name="The Broad Institute Genomics Platform"/>
            <consortium name="The Broad Institute Genome Sequencing Center for Infectious Disease"/>
            <person name="Wu L."/>
            <person name="Ma J."/>
        </authorList>
    </citation>
    <scope>NUCLEOTIDE SEQUENCE [LARGE SCALE GENOMIC DNA]</scope>
    <source>
        <strain evidence="2">CGMCC 1.12811</strain>
    </source>
</reference>
<proteinExistence type="predicted"/>
<name>A0ABQ1H9Q8_9FLAO</name>
<sequence length="207" mass="24270">MLGLFKRTKIESWETNLLINVFNKVSINDSMFFIRQINDGLLRGVLIGVSDIHGYVGFSYNSKVYNKFYDKNGRNFKFENIKVFDIKSNKYLNLSIYFSFGVINGYSVEKNGKYKLDISNINTDGVQKIYFDTIDYDKISKIFTPREKELLNPSEIYLVKLKDKDYYHLKDLEDGDFLGIDIDKNVYKITHDPFEINPLSDKLEEIL</sequence>
<protein>
    <submittedName>
        <fullName evidence="1">Uncharacterized protein</fullName>
    </submittedName>
</protein>
<comment type="caution">
    <text evidence="1">The sequence shown here is derived from an EMBL/GenBank/DDBJ whole genome shotgun (WGS) entry which is preliminary data.</text>
</comment>